<evidence type="ECO:0000256" key="1">
    <source>
        <dbReference type="ARBA" id="ARBA00005445"/>
    </source>
</evidence>
<evidence type="ECO:0000256" key="3">
    <source>
        <dbReference type="SAM" id="MobiDB-lite"/>
    </source>
</evidence>
<dbReference type="KEGG" id="fcy:FRACYDRAFT_194782"/>
<reference evidence="4 5" key="1">
    <citation type="submission" date="2016-09" db="EMBL/GenBank/DDBJ databases">
        <title>Extensive genetic diversity and differential bi-allelic expression allows diatom success in the polar Southern Ocean.</title>
        <authorList>
            <consortium name="DOE Joint Genome Institute"/>
            <person name="Mock T."/>
            <person name="Otillar R.P."/>
            <person name="Strauss J."/>
            <person name="Dupont C."/>
            <person name="Frickenhaus S."/>
            <person name="Maumus F."/>
            <person name="Mcmullan M."/>
            <person name="Sanges R."/>
            <person name="Schmutz J."/>
            <person name="Toseland A."/>
            <person name="Valas R."/>
            <person name="Veluchamy A."/>
            <person name="Ward B.J."/>
            <person name="Allen A."/>
            <person name="Barry K."/>
            <person name="Falciatore A."/>
            <person name="Ferrante M."/>
            <person name="Fortunato A.E."/>
            <person name="Gloeckner G."/>
            <person name="Gruber A."/>
            <person name="Hipkin R."/>
            <person name="Janech M."/>
            <person name="Kroth P."/>
            <person name="Leese F."/>
            <person name="Lindquist E."/>
            <person name="Lyon B.R."/>
            <person name="Martin J."/>
            <person name="Mayer C."/>
            <person name="Parker M."/>
            <person name="Quesneville H."/>
            <person name="Raymond J."/>
            <person name="Uhlig C."/>
            <person name="Valentin K.U."/>
            <person name="Worden A.Z."/>
            <person name="Armbrust E.V."/>
            <person name="Bowler C."/>
            <person name="Green B."/>
            <person name="Moulton V."/>
            <person name="Van Oosterhout C."/>
            <person name="Grigoriev I."/>
        </authorList>
    </citation>
    <scope>NUCLEOTIDE SEQUENCE [LARGE SCALE GENOMIC DNA]</scope>
    <source>
        <strain evidence="4 5">CCMP1102</strain>
    </source>
</reference>
<dbReference type="EMBL" id="KV784374">
    <property type="protein sequence ID" value="OEU09842.1"/>
    <property type="molecule type" value="Genomic_DNA"/>
</dbReference>
<dbReference type="Pfam" id="PF11999">
    <property type="entry name" value="Ice_binding"/>
    <property type="match status" value="1"/>
</dbReference>
<feature type="non-terminal residue" evidence="4">
    <location>
        <position position="1"/>
    </location>
</feature>
<gene>
    <name evidence="4" type="ORF">FRACYDRAFT_194782</name>
</gene>
<keyword evidence="2" id="KW-0732">Signal</keyword>
<accession>A0A1E7EVC5</accession>
<sequence length="246" mass="25517">VDLGTAGNFVILSKSGITSTGPTSITGDIAVSPITSTAITGFVLVRESSTSKFSTSTQVIGIVKAANYNAPTPAELTTAVSDMETAYTDSQSETNYPTTSTNFKGGKIGNQTLTAGVYTFTVKIDISTHLTFFGSATDIFIIRTSKNIVQATEINVTLTGGALAKNIFWSAALEVDVEARAHLEGIILSKTGVNLKTGSSLNGRMLAQTAVTLDAATITQPYLPSSIPSLEPSSIPSGEPTDGPID</sequence>
<organism evidence="4 5">
    <name type="scientific">Fragilariopsis cylindrus CCMP1102</name>
    <dbReference type="NCBI Taxonomy" id="635003"/>
    <lineage>
        <taxon>Eukaryota</taxon>
        <taxon>Sar</taxon>
        <taxon>Stramenopiles</taxon>
        <taxon>Ochrophyta</taxon>
        <taxon>Bacillariophyta</taxon>
        <taxon>Bacillariophyceae</taxon>
        <taxon>Bacillariophycidae</taxon>
        <taxon>Bacillariales</taxon>
        <taxon>Bacillariaceae</taxon>
        <taxon>Fragilariopsis</taxon>
    </lineage>
</organism>
<dbReference type="InterPro" id="IPR021884">
    <property type="entry name" value="Ice-bd_prot"/>
</dbReference>
<dbReference type="AlphaFoldDB" id="A0A1E7EVC5"/>
<feature type="compositionally biased region" description="Low complexity" evidence="3">
    <location>
        <begin position="224"/>
        <end position="240"/>
    </location>
</feature>
<proteinExistence type="inferred from homology"/>
<evidence type="ECO:0000256" key="2">
    <source>
        <dbReference type="ARBA" id="ARBA00022729"/>
    </source>
</evidence>
<evidence type="ECO:0000313" key="4">
    <source>
        <dbReference type="EMBL" id="OEU09842.1"/>
    </source>
</evidence>
<comment type="similarity">
    <text evidence="1">Belongs to the ice-binding protein family.</text>
</comment>
<dbReference type="Proteomes" id="UP000095751">
    <property type="component" value="Unassembled WGS sequence"/>
</dbReference>
<feature type="region of interest" description="Disordered" evidence="3">
    <location>
        <begin position="224"/>
        <end position="246"/>
    </location>
</feature>
<dbReference type="InParanoid" id="A0A1E7EVC5"/>
<protein>
    <submittedName>
        <fullName evidence="4">Antifreeze protein</fullName>
    </submittedName>
</protein>
<name>A0A1E7EVC5_9STRA</name>
<evidence type="ECO:0000313" key="5">
    <source>
        <dbReference type="Proteomes" id="UP000095751"/>
    </source>
</evidence>
<keyword evidence="5" id="KW-1185">Reference proteome</keyword>
<dbReference type="OrthoDB" id="10264374at2759"/>